<comment type="cofactor">
    <cofactor evidence="1">
        <name>(R)-lipoate</name>
        <dbReference type="ChEBI" id="CHEBI:83088"/>
    </cofactor>
</comment>
<feature type="region of interest" description="Disordered" evidence="13">
    <location>
        <begin position="81"/>
        <end position="119"/>
    </location>
</feature>
<feature type="region of interest" description="Disordered" evidence="13">
    <location>
        <begin position="240"/>
        <end position="279"/>
    </location>
</feature>
<evidence type="ECO:0000256" key="9">
    <source>
        <dbReference type="ARBA" id="ARBA00022823"/>
    </source>
</evidence>
<evidence type="ECO:0000256" key="13">
    <source>
        <dbReference type="SAM" id="MobiDB-lite"/>
    </source>
</evidence>
<dbReference type="PROSITE" id="PS51826">
    <property type="entry name" value="PSBD"/>
    <property type="match status" value="1"/>
</dbReference>
<reference evidence="16 17" key="1">
    <citation type="submission" date="2024-05" db="EMBL/GenBank/DDBJ databases">
        <title>Three bacterial strains, DH-69, EH-24, and ECK-19 isolated from coastal sediments.</title>
        <authorList>
            <person name="Ye Y.-Q."/>
            <person name="Du Z.-J."/>
        </authorList>
    </citation>
    <scope>NUCLEOTIDE SEQUENCE [LARGE SCALE GENOMIC DNA]</scope>
    <source>
        <strain evidence="16 17">ECK-19</strain>
    </source>
</reference>
<dbReference type="Gene3D" id="3.30.559.10">
    <property type="entry name" value="Chloramphenicol acetyltransferase-like domain"/>
    <property type="match status" value="1"/>
</dbReference>
<evidence type="ECO:0000256" key="8">
    <source>
        <dbReference type="ARBA" id="ARBA00022679"/>
    </source>
</evidence>
<dbReference type="Gene3D" id="2.40.50.100">
    <property type="match status" value="2"/>
</dbReference>
<dbReference type="CDD" id="cd06849">
    <property type="entry name" value="lipoyl_domain"/>
    <property type="match status" value="2"/>
</dbReference>
<organism evidence="16 17">
    <name type="scientific">Hyphococcus lacteus</name>
    <dbReference type="NCBI Taxonomy" id="3143536"/>
    <lineage>
        <taxon>Bacteria</taxon>
        <taxon>Pseudomonadati</taxon>
        <taxon>Pseudomonadota</taxon>
        <taxon>Alphaproteobacteria</taxon>
        <taxon>Parvularculales</taxon>
        <taxon>Parvularculaceae</taxon>
        <taxon>Hyphococcus</taxon>
    </lineage>
</organism>
<evidence type="ECO:0000256" key="2">
    <source>
        <dbReference type="ARBA" id="ARBA00004052"/>
    </source>
</evidence>
<evidence type="ECO:0000256" key="3">
    <source>
        <dbReference type="ARBA" id="ARBA00005145"/>
    </source>
</evidence>
<dbReference type="PANTHER" id="PTHR43416:SF5">
    <property type="entry name" value="DIHYDROLIPOYLLYSINE-RESIDUE SUCCINYLTRANSFERASE COMPONENT OF 2-OXOGLUTARATE DEHYDROGENASE COMPLEX, MITOCHONDRIAL"/>
    <property type="match status" value="1"/>
</dbReference>
<dbReference type="Proteomes" id="UP001560685">
    <property type="component" value="Unassembled WGS sequence"/>
</dbReference>
<evidence type="ECO:0000256" key="1">
    <source>
        <dbReference type="ARBA" id="ARBA00001938"/>
    </source>
</evidence>
<keyword evidence="8 12" id="KW-0808">Transferase</keyword>
<dbReference type="SUPFAM" id="SSF52777">
    <property type="entry name" value="CoA-dependent acyltransferases"/>
    <property type="match status" value="1"/>
</dbReference>
<dbReference type="PROSITE" id="PS50968">
    <property type="entry name" value="BIOTINYL_LIPOYL"/>
    <property type="match status" value="2"/>
</dbReference>
<dbReference type="InterPro" id="IPR011053">
    <property type="entry name" value="Single_hybrid_motif"/>
</dbReference>
<dbReference type="Pfam" id="PF00198">
    <property type="entry name" value="2-oxoacid_dh"/>
    <property type="match status" value="1"/>
</dbReference>
<evidence type="ECO:0000313" key="17">
    <source>
        <dbReference type="Proteomes" id="UP001560685"/>
    </source>
</evidence>
<dbReference type="RefSeq" id="WP_369312383.1">
    <property type="nucleotide sequence ID" value="NZ_JBEHZE010000001.1"/>
</dbReference>
<dbReference type="Gene3D" id="4.10.320.10">
    <property type="entry name" value="E3-binding domain"/>
    <property type="match status" value="1"/>
</dbReference>
<dbReference type="InterPro" id="IPR001078">
    <property type="entry name" value="2-oxoacid_DH_actylTfrase"/>
</dbReference>
<dbReference type="InterPro" id="IPR000089">
    <property type="entry name" value="Biotin_lipoyl"/>
</dbReference>
<dbReference type="NCBIfam" id="TIGR01347">
    <property type="entry name" value="sucB"/>
    <property type="match status" value="1"/>
</dbReference>
<dbReference type="NCBIfam" id="NF004309">
    <property type="entry name" value="PRK05704.1"/>
    <property type="match status" value="1"/>
</dbReference>
<dbReference type="InterPro" id="IPR023213">
    <property type="entry name" value="CAT-like_dom_sf"/>
</dbReference>
<feature type="domain" description="Lipoyl-binding" evidence="14">
    <location>
        <begin position="107"/>
        <end position="182"/>
    </location>
</feature>
<comment type="catalytic activity">
    <reaction evidence="11 12">
        <text>N(6)-[(R)-dihydrolipoyl]-L-lysyl-[protein] + succinyl-CoA = N(6)-[(R)-S(8)-succinyldihydrolipoyl]-L-lysyl-[protein] + CoA</text>
        <dbReference type="Rhea" id="RHEA:15213"/>
        <dbReference type="Rhea" id="RHEA-COMP:10475"/>
        <dbReference type="Rhea" id="RHEA-COMP:20092"/>
        <dbReference type="ChEBI" id="CHEBI:57287"/>
        <dbReference type="ChEBI" id="CHEBI:57292"/>
        <dbReference type="ChEBI" id="CHEBI:83100"/>
        <dbReference type="ChEBI" id="CHEBI:83120"/>
        <dbReference type="EC" id="2.3.1.61"/>
    </reaction>
</comment>
<dbReference type="EC" id="2.3.1.61" evidence="5 12"/>
<evidence type="ECO:0000256" key="5">
    <source>
        <dbReference type="ARBA" id="ARBA00012945"/>
    </source>
</evidence>
<keyword evidence="7 12" id="KW-0816">Tricarboxylic acid cycle</keyword>
<evidence type="ECO:0000259" key="15">
    <source>
        <dbReference type="PROSITE" id="PS51826"/>
    </source>
</evidence>
<dbReference type="SUPFAM" id="SSF51230">
    <property type="entry name" value="Single hybrid motif"/>
    <property type="match status" value="2"/>
</dbReference>
<feature type="compositionally biased region" description="Polar residues" evidence="13">
    <location>
        <begin position="257"/>
        <end position="267"/>
    </location>
</feature>
<evidence type="ECO:0000259" key="14">
    <source>
        <dbReference type="PROSITE" id="PS50968"/>
    </source>
</evidence>
<feature type="domain" description="Peripheral subunit-binding (PSBD)" evidence="15">
    <location>
        <begin position="221"/>
        <end position="258"/>
    </location>
</feature>
<evidence type="ECO:0000256" key="4">
    <source>
        <dbReference type="ARBA" id="ARBA00007317"/>
    </source>
</evidence>
<dbReference type="SUPFAM" id="SSF47005">
    <property type="entry name" value="Peripheral subunit-binding domain of 2-oxo acid dehydrogenase complex"/>
    <property type="match status" value="1"/>
</dbReference>
<evidence type="ECO:0000313" key="16">
    <source>
        <dbReference type="EMBL" id="MEX6632459.1"/>
    </source>
</evidence>
<keyword evidence="17" id="KW-1185">Reference proteome</keyword>
<comment type="caution">
    <text evidence="16">The sequence shown here is derived from an EMBL/GenBank/DDBJ whole genome shotgun (WGS) entry which is preliminary data.</text>
</comment>
<evidence type="ECO:0000256" key="6">
    <source>
        <dbReference type="ARBA" id="ARBA00019511"/>
    </source>
</evidence>
<dbReference type="InterPro" id="IPR004167">
    <property type="entry name" value="PSBD"/>
</dbReference>
<dbReference type="EMBL" id="JBEHZE010000001">
    <property type="protein sequence ID" value="MEX6632459.1"/>
    <property type="molecule type" value="Genomic_DNA"/>
</dbReference>
<name>A0ABV3Z355_9PROT</name>
<evidence type="ECO:0000256" key="12">
    <source>
        <dbReference type="RuleBase" id="RU361138"/>
    </source>
</evidence>
<evidence type="ECO:0000256" key="7">
    <source>
        <dbReference type="ARBA" id="ARBA00022532"/>
    </source>
</evidence>
<comment type="function">
    <text evidence="2 12">E2 component of the 2-oxoglutarate dehydrogenase (OGDH) complex which catalyzes the second step in the conversion of 2-oxoglutarate to succinyl-CoA and CO(2).</text>
</comment>
<dbReference type="InterPro" id="IPR036625">
    <property type="entry name" value="E3-bd_dom_sf"/>
</dbReference>
<dbReference type="InterPro" id="IPR003016">
    <property type="entry name" value="2-oxoA_DH_lipoyl-BS"/>
</dbReference>
<dbReference type="InterPro" id="IPR050537">
    <property type="entry name" value="2-oxoacid_dehydrogenase"/>
</dbReference>
<protein>
    <recommendedName>
        <fullName evidence="6 12">Dihydrolipoyllysine-residue succinyltransferase component of 2-oxoglutarate dehydrogenase complex</fullName>
        <ecNumber evidence="5 12">2.3.1.61</ecNumber>
    </recommendedName>
    <alternativeName>
        <fullName evidence="12">2-oxoglutarate dehydrogenase complex component E2</fullName>
    </alternativeName>
</protein>
<dbReference type="PANTHER" id="PTHR43416">
    <property type="entry name" value="DIHYDROLIPOYLLYSINE-RESIDUE SUCCINYLTRANSFERASE COMPONENT OF 2-OXOGLUTARATE DEHYDROGENASE COMPLEX, MITOCHONDRIAL-RELATED"/>
    <property type="match status" value="1"/>
</dbReference>
<dbReference type="Pfam" id="PF02817">
    <property type="entry name" value="E3_binding"/>
    <property type="match status" value="1"/>
</dbReference>
<accession>A0ABV3Z355</accession>
<dbReference type="InterPro" id="IPR006255">
    <property type="entry name" value="SucB"/>
</dbReference>
<gene>
    <name evidence="16" type="primary">odhB</name>
    <name evidence="16" type="ORF">ABFZ84_02765</name>
</gene>
<feature type="region of interest" description="Disordered" evidence="13">
    <location>
        <begin position="189"/>
        <end position="224"/>
    </location>
</feature>
<feature type="compositionally biased region" description="Basic and acidic residues" evidence="13">
    <location>
        <begin position="85"/>
        <end position="96"/>
    </location>
</feature>
<keyword evidence="9 12" id="KW-0450">Lipoyl</keyword>
<comment type="pathway">
    <text evidence="3 12">Amino-acid degradation; L-lysine degradation via saccharopine pathway; glutaryl-CoA from L-lysine: step 6/6.</text>
</comment>
<evidence type="ECO:0000256" key="10">
    <source>
        <dbReference type="ARBA" id="ARBA00023315"/>
    </source>
</evidence>
<dbReference type="Pfam" id="PF00364">
    <property type="entry name" value="Biotin_lipoyl"/>
    <property type="match status" value="2"/>
</dbReference>
<dbReference type="PROSITE" id="PS00189">
    <property type="entry name" value="LIPOYL"/>
    <property type="match status" value="2"/>
</dbReference>
<sequence length="507" mass="53605">MATEIRVPTLGESVTEATIAKWMKNEGDAVNVDEPLVELETDKVSVEVPAPAAGVLASISANEGDTVEVDALLGAIEAAGASAEAKTEPASKKTESKPAAASGGGEEIEVRVPASGESVTEADIGEWLKKEGDAVELDEPIVSLETDKAAMDVPAPAGGVIKKIIAAEGDTVEVGSLIAIIEAGASANGVASSSEIGDANRPSPRAAAAAGHDVSASNDKPLSPAPRRVVAERGLDATAIQGSGKGGRVTKGDALAAQSTPAQQTRAPSAPRDLGEREERVKMSRLRQTIARRLKEAQDSAAMLTTFNDVDMTAVMELRNQYKDLFDKKHGIKLGFMSFFVKACVHALKEVPDVNAEIDGTDIIYKNHYDIGVAVGTEKGLVVPIIRDADLKSMAEIELEIADYGRKARSGDLKLEDMQGGTFTISNGGVYGSLLSTPILNQPQSGILGMHRIEQRPIARNGEVIIRPMMYLAMSYDHRIVDGKGAVTFLVRVKENLEDPQRLLLDL</sequence>
<evidence type="ECO:0000256" key="11">
    <source>
        <dbReference type="ARBA" id="ARBA00052761"/>
    </source>
</evidence>
<proteinExistence type="inferred from homology"/>
<keyword evidence="10 12" id="KW-0012">Acyltransferase</keyword>
<comment type="similarity">
    <text evidence="4 12">Belongs to the 2-oxoacid dehydrogenase family.</text>
</comment>
<dbReference type="GO" id="GO:0004149">
    <property type="term" value="F:dihydrolipoyllysine-residue succinyltransferase activity"/>
    <property type="evidence" value="ECO:0007669"/>
    <property type="project" value="UniProtKB-EC"/>
</dbReference>
<feature type="domain" description="Lipoyl-binding" evidence="14">
    <location>
        <begin position="2"/>
        <end position="77"/>
    </location>
</feature>